<dbReference type="Gene3D" id="3.40.50.1000">
    <property type="entry name" value="HAD superfamily/HAD-like"/>
    <property type="match status" value="1"/>
</dbReference>
<dbReference type="SUPFAM" id="SSF56784">
    <property type="entry name" value="HAD-like"/>
    <property type="match status" value="1"/>
</dbReference>
<dbReference type="NCBIfam" id="TIGR01549">
    <property type="entry name" value="HAD-SF-IA-v1"/>
    <property type="match status" value="1"/>
</dbReference>
<dbReference type="PANTHER" id="PTHR43434">
    <property type="entry name" value="PHOSPHOGLYCOLATE PHOSPHATASE"/>
    <property type="match status" value="1"/>
</dbReference>
<evidence type="ECO:0008006" key="3">
    <source>
        <dbReference type="Google" id="ProtNLM"/>
    </source>
</evidence>
<dbReference type="InterPro" id="IPR036412">
    <property type="entry name" value="HAD-like_sf"/>
</dbReference>
<reference evidence="1 2" key="1">
    <citation type="journal article" date="2016" name="Nat. Commun.">
        <title>Thousands of microbial genomes shed light on interconnected biogeochemical processes in an aquifer system.</title>
        <authorList>
            <person name="Anantharaman K."/>
            <person name="Brown C.T."/>
            <person name="Hug L.A."/>
            <person name="Sharon I."/>
            <person name="Castelle C.J."/>
            <person name="Probst A.J."/>
            <person name="Thomas B.C."/>
            <person name="Singh A."/>
            <person name="Wilkins M.J."/>
            <person name="Karaoz U."/>
            <person name="Brodie E.L."/>
            <person name="Williams K.H."/>
            <person name="Hubbard S.S."/>
            <person name="Banfield J.F."/>
        </authorList>
    </citation>
    <scope>NUCLEOTIDE SEQUENCE [LARGE SCALE GENOMIC DNA]</scope>
</reference>
<dbReference type="AlphaFoldDB" id="A0A1F6V6H3"/>
<evidence type="ECO:0000313" key="1">
    <source>
        <dbReference type="EMBL" id="OGI65248.1"/>
    </source>
</evidence>
<dbReference type="InterPro" id="IPR023198">
    <property type="entry name" value="PGP-like_dom2"/>
</dbReference>
<dbReference type="InterPro" id="IPR041492">
    <property type="entry name" value="HAD_2"/>
</dbReference>
<comment type="caution">
    <text evidence="1">The sequence shown here is derived from an EMBL/GenBank/DDBJ whole genome shotgun (WGS) entry which is preliminary data.</text>
</comment>
<dbReference type="SFLD" id="SFLDG01129">
    <property type="entry name" value="C1.5:_HAD__Beta-PGM__Phosphata"/>
    <property type="match status" value="1"/>
</dbReference>
<dbReference type="SFLD" id="SFLDS00003">
    <property type="entry name" value="Haloacid_Dehalogenase"/>
    <property type="match status" value="1"/>
</dbReference>
<dbReference type="Pfam" id="PF13419">
    <property type="entry name" value="HAD_2"/>
    <property type="match status" value="1"/>
</dbReference>
<organism evidence="1 2">
    <name type="scientific">Candidatus Nomurabacteria bacterium RIFCSPHIGHO2_01_FULL_40_24b</name>
    <dbReference type="NCBI Taxonomy" id="1801739"/>
    <lineage>
        <taxon>Bacteria</taxon>
        <taxon>Candidatus Nomuraibacteriota</taxon>
    </lineage>
</organism>
<dbReference type="PANTHER" id="PTHR43434:SF1">
    <property type="entry name" value="PHOSPHOGLYCOLATE PHOSPHATASE"/>
    <property type="match status" value="1"/>
</dbReference>
<dbReference type="GO" id="GO:0008967">
    <property type="term" value="F:phosphoglycolate phosphatase activity"/>
    <property type="evidence" value="ECO:0007669"/>
    <property type="project" value="TreeGrafter"/>
</dbReference>
<proteinExistence type="predicted"/>
<gene>
    <name evidence="1" type="ORF">A2647_04885</name>
</gene>
<dbReference type="InterPro" id="IPR023214">
    <property type="entry name" value="HAD_sf"/>
</dbReference>
<dbReference type="Proteomes" id="UP000177370">
    <property type="component" value="Unassembled WGS sequence"/>
</dbReference>
<name>A0A1F6V6H3_9BACT</name>
<evidence type="ECO:0000313" key="2">
    <source>
        <dbReference type="Proteomes" id="UP000177370"/>
    </source>
</evidence>
<dbReference type="InterPro" id="IPR050155">
    <property type="entry name" value="HAD-like_hydrolase_sf"/>
</dbReference>
<sequence>MSKPKYKAVIFDFDDTLVETRLIKMAHHIAVAKKFYDINLTEEVFLEHYGKPFNTLIKTLYQDSDTLENMIAANVTMRNDFLKKVYPASVDVVKTLLDHDIKIGILSATNRDFVMNDLNRLNFPVDRMSVVQGADETEVHKPDPNVFMPILDKLKKQGIEKEDIVYVGDSLSDLKATTAAGIDFIAVTTGLYSQEDFKNNGAEVIIKEIKEVVEKII</sequence>
<accession>A0A1F6V6H3</accession>
<dbReference type="InterPro" id="IPR006439">
    <property type="entry name" value="HAD-SF_hydro_IA"/>
</dbReference>
<dbReference type="Gene3D" id="1.10.150.240">
    <property type="entry name" value="Putative phosphatase, domain 2"/>
    <property type="match status" value="1"/>
</dbReference>
<dbReference type="EMBL" id="MFTP01000022">
    <property type="protein sequence ID" value="OGI65248.1"/>
    <property type="molecule type" value="Genomic_DNA"/>
</dbReference>
<dbReference type="GO" id="GO:0006281">
    <property type="term" value="P:DNA repair"/>
    <property type="evidence" value="ECO:0007669"/>
    <property type="project" value="TreeGrafter"/>
</dbReference>
<protein>
    <recommendedName>
        <fullName evidence="3">Phosphoglycolate phosphatase</fullName>
    </recommendedName>
</protein>